<evidence type="ECO:0000256" key="15">
    <source>
        <dbReference type="ARBA" id="ARBA00039397"/>
    </source>
</evidence>
<keyword evidence="11" id="KW-0007">Acetylation</keyword>
<dbReference type="Pfam" id="PF01124">
    <property type="entry name" value="MAPEG"/>
    <property type="match status" value="1"/>
</dbReference>
<keyword evidence="9" id="KW-0256">Endoplasmic reticulum</keyword>
<evidence type="ECO:0000256" key="3">
    <source>
        <dbReference type="ARBA" id="ARBA00004477"/>
    </source>
</evidence>
<evidence type="ECO:0000313" key="19">
    <source>
        <dbReference type="Proteomes" id="UP000324832"/>
    </source>
</evidence>
<evidence type="ECO:0000256" key="13">
    <source>
        <dbReference type="ARBA" id="ARBA00023136"/>
    </source>
</evidence>
<keyword evidence="8" id="KW-1000">Mitochondrion outer membrane</keyword>
<evidence type="ECO:0000256" key="4">
    <source>
        <dbReference type="ARBA" id="ARBA00010459"/>
    </source>
</evidence>
<keyword evidence="12" id="KW-0496">Mitochondrion</keyword>
<evidence type="ECO:0000256" key="12">
    <source>
        <dbReference type="ARBA" id="ARBA00023128"/>
    </source>
</evidence>
<feature type="transmembrane region" description="Helical" evidence="17">
    <location>
        <begin position="76"/>
        <end position="92"/>
    </location>
</feature>
<gene>
    <name evidence="18" type="ORF">LSINAPIS_LOCUS6201</name>
</gene>
<dbReference type="GO" id="GO:0005789">
    <property type="term" value="C:endoplasmic reticulum membrane"/>
    <property type="evidence" value="ECO:0007669"/>
    <property type="project" value="UniProtKB-SubCell"/>
</dbReference>
<comment type="subcellular location">
    <subcellularLocation>
        <location evidence="3">Endoplasmic reticulum membrane</location>
        <topology evidence="3">Multi-pass membrane protein</topology>
    </subcellularLocation>
    <subcellularLocation>
        <location evidence="2">Mitochondrion outer membrane</location>
    </subcellularLocation>
</comment>
<keyword evidence="13 17" id="KW-0472">Membrane</keyword>
<dbReference type="EC" id="2.5.1.18" evidence="5"/>
<dbReference type="PANTHER" id="PTHR10689:SF6">
    <property type="entry name" value="MICROSOMAL GLUTATHIONE S-TRANSFERASE 1"/>
    <property type="match status" value="1"/>
</dbReference>
<dbReference type="InterPro" id="IPR001129">
    <property type="entry name" value="Membr-assoc_MAPEG"/>
</dbReference>
<organism evidence="18 19">
    <name type="scientific">Leptidea sinapis</name>
    <dbReference type="NCBI Taxonomy" id="189913"/>
    <lineage>
        <taxon>Eukaryota</taxon>
        <taxon>Metazoa</taxon>
        <taxon>Ecdysozoa</taxon>
        <taxon>Arthropoda</taxon>
        <taxon>Hexapoda</taxon>
        <taxon>Insecta</taxon>
        <taxon>Pterygota</taxon>
        <taxon>Neoptera</taxon>
        <taxon>Endopterygota</taxon>
        <taxon>Lepidoptera</taxon>
        <taxon>Glossata</taxon>
        <taxon>Ditrysia</taxon>
        <taxon>Papilionoidea</taxon>
        <taxon>Pieridae</taxon>
        <taxon>Dismorphiinae</taxon>
        <taxon>Leptidea</taxon>
    </lineage>
</organism>
<evidence type="ECO:0000256" key="14">
    <source>
        <dbReference type="ARBA" id="ARBA00038540"/>
    </source>
</evidence>
<dbReference type="Proteomes" id="UP000324832">
    <property type="component" value="Unassembled WGS sequence"/>
</dbReference>
<comment type="catalytic activity">
    <reaction evidence="16">
        <text>RX + glutathione = an S-substituted glutathione + a halide anion + H(+)</text>
        <dbReference type="Rhea" id="RHEA:16437"/>
        <dbReference type="ChEBI" id="CHEBI:15378"/>
        <dbReference type="ChEBI" id="CHEBI:16042"/>
        <dbReference type="ChEBI" id="CHEBI:17792"/>
        <dbReference type="ChEBI" id="CHEBI:57925"/>
        <dbReference type="ChEBI" id="CHEBI:90779"/>
        <dbReference type="EC" id="2.5.1.18"/>
    </reaction>
    <physiologicalReaction direction="left-to-right" evidence="16">
        <dbReference type="Rhea" id="RHEA:16438"/>
    </physiologicalReaction>
</comment>
<reference evidence="18 19" key="1">
    <citation type="submission" date="2017-07" db="EMBL/GenBank/DDBJ databases">
        <authorList>
            <person name="Talla V."/>
            <person name="Backstrom N."/>
        </authorList>
    </citation>
    <scope>NUCLEOTIDE SEQUENCE [LARGE SCALE GENOMIC DNA]</scope>
</reference>
<keyword evidence="10 17" id="KW-1133">Transmembrane helix</keyword>
<accession>A0A5E4Q8Y2</accession>
<proteinExistence type="inferred from homology"/>
<sequence>MSDISIISLSNPVLQSYIVHSIILALKLLSVSTLTTLTRQYLKVFSNAEDAKFFKGNVKFDDPIVERTRRAHLNDLENIPAFWIIAAFYVTTNPTALLAVMLFRVYTVCRIVHTLVYALFSCPQPIRAFAYAIPYLIKWYMGLQVVLYYITSI</sequence>
<evidence type="ECO:0000256" key="10">
    <source>
        <dbReference type="ARBA" id="ARBA00022989"/>
    </source>
</evidence>
<name>A0A5E4Q8Y2_9NEOP</name>
<dbReference type="GO" id="GO:0005741">
    <property type="term" value="C:mitochondrial outer membrane"/>
    <property type="evidence" value="ECO:0007669"/>
    <property type="project" value="UniProtKB-SubCell"/>
</dbReference>
<evidence type="ECO:0000256" key="7">
    <source>
        <dbReference type="ARBA" id="ARBA00022692"/>
    </source>
</evidence>
<comment type="subunit">
    <text evidence="14">Homotrimer; The trimer binds only one molecule of glutathione.</text>
</comment>
<keyword evidence="7 17" id="KW-0812">Transmembrane</keyword>
<comment type="function">
    <text evidence="1">Conjugation of reduced glutathione to a wide number of exogenous and endogenous hydrophobic electrophiles.</text>
</comment>
<evidence type="ECO:0000256" key="5">
    <source>
        <dbReference type="ARBA" id="ARBA00012452"/>
    </source>
</evidence>
<evidence type="ECO:0000256" key="6">
    <source>
        <dbReference type="ARBA" id="ARBA00022679"/>
    </source>
</evidence>
<keyword evidence="6" id="KW-0808">Transferase</keyword>
<evidence type="ECO:0000256" key="9">
    <source>
        <dbReference type="ARBA" id="ARBA00022824"/>
    </source>
</evidence>
<evidence type="ECO:0000256" key="16">
    <source>
        <dbReference type="ARBA" id="ARBA00049385"/>
    </source>
</evidence>
<dbReference type="EMBL" id="FZQP02001892">
    <property type="protein sequence ID" value="VVC94193.1"/>
    <property type="molecule type" value="Genomic_DNA"/>
</dbReference>
<dbReference type="AlphaFoldDB" id="A0A5E4Q8Y2"/>
<dbReference type="Gene3D" id="1.20.120.550">
    <property type="entry name" value="Membrane associated eicosanoid/glutathione metabolism-like domain"/>
    <property type="match status" value="1"/>
</dbReference>
<evidence type="ECO:0000256" key="1">
    <source>
        <dbReference type="ARBA" id="ARBA00003701"/>
    </source>
</evidence>
<dbReference type="PANTHER" id="PTHR10689">
    <property type="entry name" value="MICROSOMAL GLUTATHIONE S-TRANSFERASE 1"/>
    <property type="match status" value="1"/>
</dbReference>
<dbReference type="SUPFAM" id="SSF161084">
    <property type="entry name" value="MAPEG domain-like"/>
    <property type="match status" value="1"/>
</dbReference>
<dbReference type="FunFam" id="1.20.120.550:FF:000002">
    <property type="entry name" value="Microsomal glutathione S-transferase 1"/>
    <property type="match status" value="1"/>
</dbReference>
<evidence type="ECO:0000256" key="8">
    <source>
        <dbReference type="ARBA" id="ARBA00022787"/>
    </source>
</evidence>
<dbReference type="InterPro" id="IPR040162">
    <property type="entry name" value="MGST1-like"/>
</dbReference>
<evidence type="ECO:0000256" key="17">
    <source>
        <dbReference type="SAM" id="Phobius"/>
    </source>
</evidence>
<dbReference type="InterPro" id="IPR023352">
    <property type="entry name" value="MAPEG-like_dom_sf"/>
</dbReference>
<feature type="transmembrane region" description="Helical" evidence="17">
    <location>
        <begin position="17"/>
        <end position="37"/>
    </location>
</feature>
<comment type="similarity">
    <text evidence="4">Belongs to the MAPEG family.</text>
</comment>
<evidence type="ECO:0000256" key="11">
    <source>
        <dbReference type="ARBA" id="ARBA00022990"/>
    </source>
</evidence>
<protein>
    <recommendedName>
        <fullName evidence="15">Microsomal glutathione S-transferase 1</fullName>
        <ecNumber evidence="5">2.5.1.18</ecNumber>
    </recommendedName>
</protein>
<dbReference type="GO" id="GO:0004364">
    <property type="term" value="F:glutathione transferase activity"/>
    <property type="evidence" value="ECO:0007669"/>
    <property type="project" value="UniProtKB-EC"/>
</dbReference>
<evidence type="ECO:0000313" key="18">
    <source>
        <dbReference type="EMBL" id="VVC94193.1"/>
    </source>
</evidence>
<evidence type="ECO:0000256" key="2">
    <source>
        <dbReference type="ARBA" id="ARBA00004294"/>
    </source>
</evidence>
<keyword evidence="19" id="KW-1185">Reference proteome</keyword>